<feature type="transmembrane region" description="Helical" evidence="1">
    <location>
        <begin position="340"/>
        <end position="363"/>
    </location>
</feature>
<keyword evidence="2" id="KW-0732">Signal</keyword>
<dbReference type="GeneID" id="98158316"/>
<organism evidence="3 4">
    <name type="scientific">Aspergillus pseudodeflectus</name>
    <dbReference type="NCBI Taxonomy" id="176178"/>
    <lineage>
        <taxon>Eukaryota</taxon>
        <taxon>Fungi</taxon>
        <taxon>Dikarya</taxon>
        <taxon>Ascomycota</taxon>
        <taxon>Pezizomycotina</taxon>
        <taxon>Eurotiomycetes</taxon>
        <taxon>Eurotiomycetidae</taxon>
        <taxon>Eurotiales</taxon>
        <taxon>Aspergillaceae</taxon>
        <taxon>Aspergillus</taxon>
        <taxon>Aspergillus subgen. Nidulantes</taxon>
    </lineage>
</organism>
<protein>
    <submittedName>
        <fullName evidence="3">Uncharacterized protein</fullName>
    </submittedName>
</protein>
<evidence type="ECO:0000313" key="3">
    <source>
        <dbReference type="EMBL" id="KAL2847027.1"/>
    </source>
</evidence>
<dbReference type="RefSeq" id="XP_070897474.1">
    <property type="nucleotide sequence ID" value="XM_071043152.1"/>
</dbReference>
<reference evidence="3 4" key="1">
    <citation type="submission" date="2024-07" db="EMBL/GenBank/DDBJ databases">
        <title>Section-level genome sequencing and comparative genomics of Aspergillus sections Usti and Cavernicolus.</title>
        <authorList>
            <consortium name="Lawrence Berkeley National Laboratory"/>
            <person name="Nybo J.L."/>
            <person name="Vesth T.C."/>
            <person name="Theobald S."/>
            <person name="Frisvad J.C."/>
            <person name="Larsen T.O."/>
            <person name="Kjaerboelling I."/>
            <person name="Rothschild-Mancinelli K."/>
            <person name="Lyhne E.K."/>
            <person name="Kogle M.E."/>
            <person name="Barry K."/>
            <person name="Clum A."/>
            <person name="Na H."/>
            <person name="Ledsgaard L."/>
            <person name="Lin J."/>
            <person name="Lipzen A."/>
            <person name="Kuo A."/>
            <person name="Riley R."/>
            <person name="Mondo S."/>
            <person name="LaButti K."/>
            <person name="Haridas S."/>
            <person name="Pangalinan J."/>
            <person name="Salamov A.A."/>
            <person name="Simmons B.A."/>
            <person name="Magnuson J.K."/>
            <person name="Chen J."/>
            <person name="Drula E."/>
            <person name="Henrissat B."/>
            <person name="Wiebenga A."/>
            <person name="Lubbers R.J."/>
            <person name="Gomes A.C."/>
            <person name="Macurrencykelacurrency M.R."/>
            <person name="Stajich J."/>
            <person name="Grigoriev I.V."/>
            <person name="Mortensen U.H."/>
            <person name="De vries R.P."/>
            <person name="Baker S.E."/>
            <person name="Andersen M.R."/>
        </authorList>
    </citation>
    <scope>NUCLEOTIDE SEQUENCE [LARGE SCALE GENOMIC DNA]</scope>
    <source>
        <strain evidence="3 4">CBS 756.74</strain>
    </source>
</reference>
<keyword evidence="4" id="KW-1185">Reference proteome</keyword>
<sequence>MCQNLLVLWKLTIGLRRVFPCTTSTALDENGNSPQLSEALELALNRERFTRLTQRYQFASAFEAWRHRSLSGYSVRKVEYDNTGAAKSITFTLSIRLSGSFASAFAINHNFSTCTTVVLALRVCPYEQTLLEQTLERHANLIGHPLLVPTTLGEVCLGTHKQFTQKILHELSIIEKTTGQHGWLQIPAVDASAHDSELSRLGHAVKHYISVSRRRVDSIQCHLDWIMQCINDPKLHDSQTQAQFEEWIGNIELMLKFRQADVTYSERRADNQITAIYGLLTQRDNMVGVSVAVESKKISEASKRDGAALKSLSVLTALFFPATFIATLFALPRFSHAPFWLYWLIVIPLTLVTFGLWSGWTFYRHLRLSREATATGLDKESPLDPGRELRLISPLLAAPFAISAHRQK</sequence>
<feature type="signal peptide" evidence="2">
    <location>
        <begin position="1"/>
        <end position="20"/>
    </location>
</feature>
<keyword evidence="1" id="KW-0472">Membrane</keyword>
<evidence type="ECO:0000313" key="4">
    <source>
        <dbReference type="Proteomes" id="UP001610444"/>
    </source>
</evidence>
<evidence type="ECO:0000256" key="1">
    <source>
        <dbReference type="SAM" id="Phobius"/>
    </source>
</evidence>
<dbReference type="Gene3D" id="1.20.58.340">
    <property type="entry name" value="Magnesium transport protein CorA, transmembrane region"/>
    <property type="match status" value="1"/>
</dbReference>
<keyword evidence="1" id="KW-0812">Transmembrane</keyword>
<gene>
    <name evidence="3" type="ORF">BJX68DRAFT_256230</name>
</gene>
<evidence type="ECO:0000256" key="2">
    <source>
        <dbReference type="SAM" id="SignalP"/>
    </source>
</evidence>
<dbReference type="EMBL" id="JBFXLR010000030">
    <property type="protein sequence ID" value="KAL2847027.1"/>
    <property type="molecule type" value="Genomic_DNA"/>
</dbReference>
<keyword evidence="1" id="KW-1133">Transmembrane helix</keyword>
<comment type="caution">
    <text evidence="3">The sequence shown here is derived from an EMBL/GenBank/DDBJ whole genome shotgun (WGS) entry which is preliminary data.</text>
</comment>
<accession>A0ABR4K3X8</accession>
<name>A0ABR4K3X8_9EURO</name>
<feature type="transmembrane region" description="Helical" evidence="1">
    <location>
        <begin position="312"/>
        <end position="334"/>
    </location>
</feature>
<proteinExistence type="predicted"/>
<feature type="chain" id="PRO_5045202242" evidence="2">
    <location>
        <begin position="21"/>
        <end position="408"/>
    </location>
</feature>
<dbReference type="Proteomes" id="UP001610444">
    <property type="component" value="Unassembled WGS sequence"/>
</dbReference>